<dbReference type="Pfam" id="PF18741">
    <property type="entry name" value="MTES_1575"/>
    <property type="match status" value="1"/>
</dbReference>
<dbReference type="InterPro" id="IPR041677">
    <property type="entry name" value="DNA2/NAM7_AAA_11"/>
</dbReference>
<keyword evidence="5" id="KW-1185">Reference proteome</keyword>
<dbReference type="InterPro" id="IPR045055">
    <property type="entry name" value="DNA2/NAM7-like"/>
</dbReference>
<organism evidence="4 5">
    <name type="scientific">Pseudoflavonifractor intestinihominis</name>
    <dbReference type="NCBI Taxonomy" id="3133171"/>
    <lineage>
        <taxon>Bacteria</taxon>
        <taxon>Bacillati</taxon>
        <taxon>Bacillota</taxon>
        <taxon>Clostridia</taxon>
        <taxon>Eubacteriales</taxon>
        <taxon>Oscillospiraceae</taxon>
        <taxon>Pseudoflavonifractor</taxon>
    </lineage>
</organism>
<evidence type="ECO:0000259" key="2">
    <source>
        <dbReference type="Pfam" id="PF13087"/>
    </source>
</evidence>
<feature type="domain" description="DNA2/NAM7 helicase helicase" evidence="1">
    <location>
        <begin position="397"/>
        <end position="502"/>
    </location>
</feature>
<gene>
    <name evidence="4" type="ORF">WMO64_13215</name>
</gene>
<dbReference type="SUPFAM" id="SSF52980">
    <property type="entry name" value="Restriction endonuclease-like"/>
    <property type="match status" value="1"/>
</dbReference>
<dbReference type="InterPro" id="IPR011335">
    <property type="entry name" value="Restrct_endonuc-II-like"/>
</dbReference>
<comment type="caution">
    <text evidence="4">The sequence shown here is derived from an EMBL/GenBank/DDBJ whole genome shotgun (WGS) entry which is preliminary data.</text>
</comment>
<dbReference type="InterPro" id="IPR047187">
    <property type="entry name" value="SF1_C_Upf1"/>
</dbReference>
<dbReference type="PANTHER" id="PTHR10887:SF495">
    <property type="entry name" value="HELICASE SENATAXIN ISOFORM X1-RELATED"/>
    <property type="match status" value="1"/>
</dbReference>
<feature type="domain" description="DNA2/NAM7 helicase helicase" evidence="1">
    <location>
        <begin position="1101"/>
        <end position="1148"/>
    </location>
</feature>
<evidence type="ECO:0000313" key="5">
    <source>
        <dbReference type="Proteomes" id="UP001464378"/>
    </source>
</evidence>
<dbReference type="Gene3D" id="3.40.960.10">
    <property type="entry name" value="VSR Endonuclease"/>
    <property type="match status" value="1"/>
</dbReference>
<dbReference type="PANTHER" id="PTHR10887">
    <property type="entry name" value="DNA2/NAM7 HELICASE FAMILY"/>
    <property type="match status" value="1"/>
</dbReference>
<dbReference type="RefSeq" id="WP_349232270.1">
    <property type="nucleotide sequence ID" value="NZ_JBBMFK010000024.1"/>
</dbReference>
<sequence>MDDKIETTEVRQEITKQEKVLSLFKFIEELNKLKQKVVLRVSDYPWFRPISSLPDDPENIKVYYRDRVEEEDTEDTTDVLLAVHKPEFQSCPTPDPNLENWLEQGWNDYHYKAKVKNFILLPLDQVRLPEEISEADKERIDEENHTYREFFSDSEERIAAFHTWTAKRDLWAEKQKMLEKTRDFFSELYKISVDLERESETLELVVADGFLRDRDLPELDHPILTRRVKIRHDAAENTIYIEDTNVETELYTVMFQSMDGINLSSINHMRDDLHQNDYHPLDRNDLPAFLKIFVHQLSSESIYVEDGIPDSWQKKERLLLYRNPCYILRKRMDGALKAIEQIIEHVEKTGEVPAPIGDIVEGGKIDIPEDTGEVSIEEQLAAVGGESVDILLSKEANKEQLEIARRIERYNAVLVQGPPGTGKTHTIANLMGHFLAQGKSVLVTSHTQKALIVLKDKVAPGLQSLCVSMLDDSNVDMEKSIDGITSYMSQYTSFELKKEMESLGLERKQIIRDLAKTRKKLFSIINQECNCIVFNGEELSPSMAAEFVRENSETLSYIPGMVRLYEPLPLTFAELSELYRSNSSITAEDESEFNHDLPNPEDVMTPKDFEDKCNALNSAMAHLDTISENEGWKIQNLPVENKISITAPFGQLTLDYPESIAVNQLRDYVSAFPKVEPWMQHCAVDGKKGETYKQLWTQLIQQLQDTSVYAERLTAEKFGKDVQIFNPDPDFADAMKQLLEKYKQGGKIGKLTLLFNKQLEMALNGATVNGRQPQTIEDCQLILHVMEMKSMRDQCASYWNDLLSKHGVPAFYDLDASEPERVAANYIPYIQRYLDWFQREYEVLTMRMSAVGLPCDMIFQRNVLDSELVSAEKILAALGNTIPKICDIFDVVQTIADTQKELEKNRNVLQIGKRIYSNVCKVLHLAAEAYDPHAYRTAFAILEETYAKTSLKAKRENYLNRLAPVAPQWADAIRTRSGIHGEAAVPSDIDDAWKWKQYYGIIEEIIAEPFPELQKRSLALSKEYRRITAKYAEKAAWYNLLRTTEHDISMKQALIGWKQTVKKIGKGTGKNAPMYRAKARELMVKCQSAVPGWIMPIGKALESLNPGTNKFDIIIIDEASQSDISSLAILYMGKKLVIVGDDKQVSPMAVGVQVDKMNALKEMYIAGKIPNDHLYDAKTSIYDIAATTFQPLMLHEHFRCVPEIIGFSNWLSYDFKIKPLRDCSNNVLLPAVVNYRVANGERIGKTNPNEAKAVVALMQACMEQPEYAGKTFGIISLLGDEQVKKLQEEIYSHIDPKDVSERRILCGNASNFQGDERDVIFLSVVDCANGTGPVAKQAFGVDDAYRKRYNVAASRARDQLWVVDSLDSANDLKPGDIRKMLIDYSLNPESVAISNAKIEQKAESPFESAVARFLTVRGYHLVQQWKVGAYRLDMVAVCGRKKVAIECDGERWHSGEDKIREDMERQTILERLGWQFIRIRGSEYYRDPNKTMERVVSELNDNGIEPEASSAVQDTKIRETELLQRVKQRAFAIIHQDDGETSELDESVIEAALDPKNDVIGTSIEKVNDLAVPEEKEQVTGIKDMDTVQSPAESEIFPVSAPVVLPETAIKLVRDQRLKTAQQNPAPEKMPPLKTQDYKPEQMMLFGMEDQKSDADDIIGLLEATGVEFVDKRANGGSLWIIGGYELAETVRKAKALGCIFHFKKEGGRATKNKPGWWAK</sequence>
<dbReference type="Pfam" id="PF13087">
    <property type="entry name" value="AAA_12"/>
    <property type="match status" value="1"/>
</dbReference>
<evidence type="ECO:0000259" key="1">
    <source>
        <dbReference type="Pfam" id="PF13086"/>
    </source>
</evidence>
<feature type="domain" description="DNA2/NAM7 helicase-like C-terminal" evidence="2">
    <location>
        <begin position="1190"/>
        <end position="1363"/>
    </location>
</feature>
<evidence type="ECO:0000313" key="4">
    <source>
        <dbReference type="EMBL" id="MEQ2444420.1"/>
    </source>
</evidence>
<dbReference type="InterPro" id="IPR041679">
    <property type="entry name" value="DNA2/NAM7-like_C"/>
</dbReference>
<dbReference type="SUPFAM" id="SSF52540">
    <property type="entry name" value="P-loop containing nucleoside triphosphate hydrolases"/>
    <property type="match status" value="1"/>
</dbReference>
<dbReference type="InterPro" id="IPR027417">
    <property type="entry name" value="P-loop_NTPase"/>
</dbReference>
<dbReference type="Proteomes" id="UP001464378">
    <property type="component" value="Unassembled WGS sequence"/>
</dbReference>
<evidence type="ECO:0000259" key="3">
    <source>
        <dbReference type="Pfam" id="PF18741"/>
    </source>
</evidence>
<feature type="domain" description="Restriction endonuclease type II-like" evidence="3">
    <location>
        <begin position="1406"/>
        <end position="1499"/>
    </location>
</feature>
<dbReference type="Gene3D" id="3.40.50.300">
    <property type="entry name" value="P-loop containing nucleotide triphosphate hydrolases"/>
    <property type="match status" value="3"/>
</dbReference>
<name>A0ABV1ECI1_9FIRM</name>
<accession>A0ABV1ECI1</accession>
<reference evidence="4 5" key="1">
    <citation type="submission" date="2024-03" db="EMBL/GenBank/DDBJ databases">
        <title>Human intestinal bacterial collection.</title>
        <authorList>
            <person name="Pauvert C."/>
            <person name="Hitch T.C.A."/>
            <person name="Clavel T."/>
        </authorList>
    </citation>
    <scope>NUCLEOTIDE SEQUENCE [LARGE SCALE GENOMIC DNA]</scope>
    <source>
        <strain evidence="4 5">CLA-AP-H29</strain>
    </source>
</reference>
<dbReference type="CDD" id="cd18808">
    <property type="entry name" value="SF1_C_Upf1"/>
    <property type="match status" value="1"/>
</dbReference>
<dbReference type="InterPro" id="IPR049468">
    <property type="entry name" value="Restrct_endonuc-II-like_dom"/>
</dbReference>
<dbReference type="EMBL" id="JBBMFK010000024">
    <property type="protein sequence ID" value="MEQ2444420.1"/>
    <property type="molecule type" value="Genomic_DNA"/>
</dbReference>
<dbReference type="Pfam" id="PF13086">
    <property type="entry name" value="AAA_11"/>
    <property type="match status" value="2"/>
</dbReference>
<protein>
    <submittedName>
        <fullName evidence="4">AAA domain-containing protein</fullName>
    </submittedName>
</protein>
<proteinExistence type="predicted"/>